<organism evidence="1 2">
    <name type="scientific">Dreissena polymorpha</name>
    <name type="common">Zebra mussel</name>
    <name type="synonym">Mytilus polymorpha</name>
    <dbReference type="NCBI Taxonomy" id="45954"/>
    <lineage>
        <taxon>Eukaryota</taxon>
        <taxon>Metazoa</taxon>
        <taxon>Spiralia</taxon>
        <taxon>Lophotrochozoa</taxon>
        <taxon>Mollusca</taxon>
        <taxon>Bivalvia</taxon>
        <taxon>Autobranchia</taxon>
        <taxon>Heteroconchia</taxon>
        <taxon>Euheterodonta</taxon>
        <taxon>Imparidentia</taxon>
        <taxon>Neoheterodontei</taxon>
        <taxon>Myida</taxon>
        <taxon>Dreissenoidea</taxon>
        <taxon>Dreissenidae</taxon>
        <taxon>Dreissena</taxon>
    </lineage>
</organism>
<protein>
    <submittedName>
        <fullName evidence="1">Uncharacterized protein</fullName>
    </submittedName>
</protein>
<dbReference type="EMBL" id="JAIWYP010000001">
    <property type="protein sequence ID" value="KAH3877315.1"/>
    <property type="molecule type" value="Genomic_DNA"/>
</dbReference>
<evidence type="ECO:0000313" key="1">
    <source>
        <dbReference type="EMBL" id="KAH3877315.1"/>
    </source>
</evidence>
<sequence length="65" mass="7396">MTDARIIKLLDDLKLALDLCDDKSRIIRKTPQEVVNAVVDWLQTGRETAAKVYQSLFLVDPILIL</sequence>
<evidence type="ECO:0000313" key="2">
    <source>
        <dbReference type="Proteomes" id="UP000828390"/>
    </source>
</evidence>
<gene>
    <name evidence="1" type="ORF">DPMN_001178</name>
</gene>
<proteinExistence type="predicted"/>
<reference evidence="1" key="1">
    <citation type="journal article" date="2019" name="bioRxiv">
        <title>The Genome of the Zebra Mussel, Dreissena polymorpha: A Resource for Invasive Species Research.</title>
        <authorList>
            <person name="McCartney M.A."/>
            <person name="Auch B."/>
            <person name="Kono T."/>
            <person name="Mallez S."/>
            <person name="Zhang Y."/>
            <person name="Obille A."/>
            <person name="Becker A."/>
            <person name="Abrahante J.E."/>
            <person name="Garbe J."/>
            <person name="Badalamenti J.P."/>
            <person name="Herman A."/>
            <person name="Mangelson H."/>
            <person name="Liachko I."/>
            <person name="Sullivan S."/>
            <person name="Sone E.D."/>
            <person name="Koren S."/>
            <person name="Silverstein K.A.T."/>
            <person name="Beckman K.B."/>
            <person name="Gohl D.M."/>
        </authorList>
    </citation>
    <scope>NUCLEOTIDE SEQUENCE</scope>
    <source>
        <strain evidence="1">Duluth1</strain>
        <tissue evidence="1">Whole animal</tissue>
    </source>
</reference>
<keyword evidence="2" id="KW-1185">Reference proteome</keyword>
<dbReference type="Proteomes" id="UP000828390">
    <property type="component" value="Unassembled WGS sequence"/>
</dbReference>
<dbReference type="AlphaFoldDB" id="A0A9D4MJK7"/>
<reference evidence="1" key="2">
    <citation type="submission" date="2020-11" db="EMBL/GenBank/DDBJ databases">
        <authorList>
            <person name="McCartney M.A."/>
            <person name="Auch B."/>
            <person name="Kono T."/>
            <person name="Mallez S."/>
            <person name="Becker A."/>
            <person name="Gohl D.M."/>
            <person name="Silverstein K.A.T."/>
            <person name="Koren S."/>
            <person name="Bechman K.B."/>
            <person name="Herman A."/>
            <person name="Abrahante J.E."/>
            <person name="Garbe J."/>
        </authorList>
    </citation>
    <scope>NUCLEOTIDE SEQUENCE</scope>
    <source>
        <strain evidence="1">Duluth1</strain>
        <tissue evidence="1">Whole animal</tissue>
    </source>
</reference>
<name>A0A9D4MJK7_DREPO</name>
<comment type="caution">
    <text evidence="1">The sequence shown here is derived from an EMBL/GenBank/DDBJ whole genome shotgun (WGS) entry which is preliminary data.</text>
</comment>
<accession>A0A9D4MJK7</accession>